<dbReference type="AlphaFoldDB" id="A0A818R7R0"/>
<feature type="region of interest" description="Disordered" evidence="2">
    <location>
        <begin position="1"/>
        <end position="49"/>
    </location>
</feature>
<dbReference type="InterPro" id="IPR018247">
    <property type="entry name" value="EF_Hand_1_Ca_BS"/>
</dbReference>
<feature type="non-terminal residue" evidence="4">
    <location>
        <position position="1"/>
    </location>
</feature>
<evidence type="ECO:0000313" key="4">
    <source>
        <dbReference type="EMBL" id="CAF3648295.1"/>
    </source>
</evidence>
<comment type="caution">
    <text evidence="4">The sequence shown here is derived from an EMBL/GenBank/DDBJ whole genome shotgun (WGS) entry which is preliminary data.</text>
</comment>
<evidence type="ECO:0000256" key="1">
    <source>
        <dbReference type="ARBA" id="ARBA00022837"/>
    </source>
</evidence>
<dbReference type="EMBL" id="CAJNYU010003208">
    <property type="protein sequence ID" value="CAF3648295.1"/>
    <property type="molecule type" value="Genomic_DNA"/>
</dbReference>
<feature type="compositionally biased region" description="Gly residues" evidence="2">
    <location>
        <begin position="1"/>
        <end position="11"/>
    </location>
</feature>
<feature type="compositionally biased region" description="Gly residues" evidence="2">
    <location>
        <begin position="21"/>
        <end position="39"/>
    </location>
</feature>
<dbReference type="Gene3D" id="1.10.238.10">
    <property type="entry name" value="EF-hand"/>
    <property type="match status" value="1"/>
</dbReference>
<evidence type="ECO:0000259" key="3">
    <source>
        <dbReference type="PROSITE" id="PS50222"/>
    </source>
</evidence>
<name>A0A818R7R0_9BILA</name>
<feature type="domain" description="EF-hand" evidence="3">
    <location>
        <begin position="39"/>
        <end position="69"/>
    </location>
</feature>
<keyword evidence="1" id="KW-0106">Calcium</keyword>
<dbReference type="SUPFAM" id="SSF47473">
    <property type="entry name" value="EF-hand"/>
    <property type="match status" value="1"/>
</dbReference>
<protein>
    <recommendedName>
        <fullName evidence="3">EF-hand domain-containing protein</fullName>
    </recommendedName>
</protein>
<dbReference type="InterPro" id="IPR002048">
    <property type="entry name" value="EF_hand_dom"/>
</dbReference>
<dbReference type="Proteomes" id="UP000663869">
    <property type="component" value="Unassembled WGS sequence"/>
</dbReference>
<dbReference type="PROSITE" id="PS50222">
    <property type="entry name" value="EF_HAND_2"/>
    <property type="match status" value="1"/>
</dbReference>
<sequence length="76" mass="7093">FAAGGGGGFGGSSFESSSFSSGGGAGSEGGFAAGGGGGADSAFEQADANRDGHLDINEFRNFFGQQLGGAGGGSSY</sequence>
<accession>A0A818R7R0</accession>
<evidence type="ECO:0000313" key="5">
    <source>
        <dbReference type="Proteomes" id="UP000663869"/>
    </source>
</evidence>
<dbReference type="Pfam" id="PF13202">
    <property type="entry name" value="EF-hand_5"/>
    <property type="match status" value="1"/>
</dbReference>
<proteinExistence type="predicted"/>
<dbReference type="PROSITE" id="PS00018">
    <property type="entry name" value="EF_HAND_1"/>
    <property type="match status" value="1"/>
</dbReference>
<gene>
    <name evidence="4" type="ORF">FME351_LOCUS24350</name>
</gene>
<dbReference type="GO" id="GO:0005509">
    <property type="term" value="F:calcium ion binding"/>
    <property type="evidence" value="ECO:0007669"/>
    <property type="project" value="InterPro"/>
</dbReference>
<organism evidence="4 5">
    <name type="scientific">Rotaria socialis</name>
    <dbReference type="NCBI Taxonomy" id="392032"/>
    <lineage>
        <taxon>Eukaryota</taxon>
        <taxon>Metazoa</taxon>
        <taxon>Spiralia</taxon>
        <taxon>Gnathifera</taxon>
        <taxon>Rotifera</taxon>
        <taxon>Eurotatoria</taxon>
        <taxon>Bdelloidea</taxon>
        <taxon>Philodinida</taxon>
        <taxon>Philodinidae</taxon>
        <taxon>Rotaria</taxon>
    </lineage>
</organism>
<reference evidence="4" key="1">
    <citation type="submission" date="2021-02" db="EMBL/GenBank/DDBJ databases">
        <authorList>
            <person name="Nowell W R."/>
        </authorList>
    </citation>
    <scope>NUCLEOTIDE SEQUENCE</scope>
</reference>
<dbReference type="InterPro" id="IPR011992">
    <property type="entry name" value="EF-hand-dom_pair"/>
</dbReference>
<evidence type="ECO:0000256" key="2">
    <source>
        <dbReference type="SAM" id="MobiDB-lite"/>
    </source>
</evidence>